<comment type="caution">
    <text evidence="2">The sequence shown here is derived from an EMBL/GenBank/DDBJ whole genome shotgun (WGS) entry which is preliminary data.</text>
</comment>
<feature type="region of interest" description="Disordered" evidence="1">
    <location>
        <begin position="1"/>
        <end position="20"/>
    </location>
</feature>
<evidence type="ECO:0000313" key="2">
    <source>
        <dbReference type="EMBL" id="PWN56292.1"/>
    </source>
</evidence>
<gene>
    <name evidence="2" type="ORF">DEH80_08490</name>
</gene>
<evidence type="ECO:0008006" key="4">
    <source>
        <dbReference type="Google" id="ProtNLM"/>
    </source>
</evidence>
<sequence>MSHFDSADPPTHSSIPGRAIHVYPPQPDAVNVYQRSMAAAYAQLGLQVVPMTMESMLQTPLKHYDRVVINWPEIRVLNARGGVSLPRWVYVNLWLRWVRSRCRQLVFVLHNHYAHDTTGAAQRATRALVERTRGLADRVVVHAPRLEGWDARHRYVPHPLYPTAAPENGTAFTASLGALEHCYLVFGVIAEYKRLHELLDCWPAEQPLLLVGKAQDAGYVDRLNAIIARRRLSPAVRVMPGFVSESEAALLLQRCKATLLLHDSAEMIASGSFFHAISYGATVLVRDRPWYQHIRSEFNQFHSFEDLPALVRRVAADEVARLDVEAVRAEATAAFGQRRLEQALRAALD</sequence>
<dbReference type="AlphaFoldDB" id="A0A363ULJ3"/>
<accession>A0A363ULJ3</accession>
<dbReference type="Gene3D" id="3.40.50.2000">
    <property type="entry name" value="Glycogen Phosphorylase B"/>
    <property type="match status" value="1"/>
</dbReference>
<evidence type="ECO:0000256" key="1">
    <source>
        <dbReference type="SAM" id="MobiDB-lite"/>
    </source>
</evidence>
<dbReference type="OrthoDB" id="6823186at2"/>
<dbReference type="EMBL" id="QEQK01000006">
    <property type="protein sequence ID" value="PWN56292.1"/>
    <property type="molecule type" value="Genomic_DNA"/>
</dbReference>
<name>A0A363ULJ3_9GAMM</name>
<keyword evidence="3" id="KW-1185">Reference proteome</keyword>
<reference evidence="2 3" key="1">
    <citation type="submission" date="2018-05" db="EMBL/GenBank/DDBJ databases">
        <title>Abyssibacter profundi OUC007T gen. nov., sp. nov, a marine bacterium isolated from seawater of the Mariana Trench.</title>
        <authorList>
            <person name="Zhou S."/>
        </authorList>
    </citation>
    <scope>NUCLEOTIDE SEQUENCE [LARGE SCALE GENOMIC DNA]</scope>
    <source>
        <strain evidence="2 3">OUC007</strain>
    </source>
</reference>
<dbReference type="Proteomes" id="UP000251800">
    <property type="component" value="Unassembled WGS sequence"/>
</dbReference>
<proteinExistence type="predicted"/>
<organism evidence="2 3">
    <name type="scientific">Abyssibacter profundi</name>
    <dbReference type="NCBI Taxonomy" id="2182787"/>
    <lineage>
        <taxon>Bacteria</taxon>
        <taxon>Pseudomonadati</taxon>
        <taxon>Pseudomonadota</taxon>
        <taxon>Gammaproteobacteria</taxon>
        <taxon>Chromatiales</taxon>
        <taxon>Oceanococcaceae</taxon>
        <taxon>Abyssibacter</taxon>
    </lineage>
</organism>
<evidence type="ECO:0000313" key="3">
    <source>
        <dbReference type="Proteomes" id="UP000251800"/>
    </source>
</evidence>
<dbReference type="SUPFAM" id="SSF53756">
    <property type="entry name" value="UDP-Glycosyltransferase/glycogen phosphorylase"/>
    <property type="match status" value="1"/>
</dbReference>
<dbReference type="RefSeq" id="WP_109720063.1">
    <property type="nucleotide sequence ID" value="NZ_QEQK01000006.1"/>
</dbReference>
<protein>
    <recommendedName>
        <fullName evidence="4">Glycosyltransferase</fullName>
    </recommendedName>
</protein>